<evidence type="ECO:0000256" key="5">
    <source>
        <dbReference type="SAM" id="Phobius"/>
    </source>
</evidence>
<feature type="chain" id="PRO_5002117140" description="Cytochrome c domain-containing protein" evidence="6">
    <location>
        <begin position="30"/>
        <end position="437"/>
    </location>
</feature>
<organism evidence="8 9">
    <name type="scientific">Capnocytophaga cynodegmi</name>
    <dbReference type="NCBI Taxonomy" id="28189"/>
    <lineage>
        <taxon>Bacteria</taxon>
        <taxon>Pseudomonadati</taxon>
        <taxon>Bacteroidota</taxon>
        <taxon>Flavobacteriia</taxon>
        <taxon>Flavobacteriales</taxon>
        <taxon>Flavobacteriaceae</taxon>
        <taxon>Capnocytophaga</taxon>
    </lineage>
</organism>
<dbReference type="STRING" id="28189.CCYN74_140030"/>
<dbReference type="Proteomes" id="UP000038055">
    <property type="component" value="Unassembled WGS sequence"/>
</dbReference>
<dbReference type="PROSITE" id="PS51007">
    <property type="entry name" value="CYTC"/>
    <property type="match status" value="1"/>
</dbReference>
<dbReference type="SUPFAM" id="SSF48695">
    <property type="entry name" value="Multiheme cytochromes"/>
    <property type="match status" value="1"/>
</dbReference>
<keyword evidence="5" id="KW-0812">Transmembrane</keyword>
<keyword evidence="6" id="KW-0732">Signal</keyword>
<gene>
    <name evidence="8" type="ORF">CCYN2B_190042</name>
</gene>
<dbReference type="RefSeq" id="WP_041991271.1">
    <property type="nucleotide sequence ID" value="NZ_CDOD01000011.1"/>
</dbReference>
<dbReference type="EMBL" id="CDOD01000011">
    <property type="protein sequence ID" value="CEN34023.1"/>
    <property type="molecule type" value="Genomic_DNA"/>
</dbReference>
<dbReference type="Gene3D" id="1.10.760.10">
    <property type="entry name" value="Cytochrome c-like domain"/>
    <property type="match status" value="1"/>
</dbReference>
<feature type="transmembrane region" description="Helical" evidence="5">
    <location>
        <begin position="155"/>
        <end position="178"/>
    </location>
</feature>
<feature type="signal peptide" evidence="6">
    <location>
        <begin position="1"/>
        <end position="29"/>
    </location>
</feature>
<keyword evidence="5" id="KW-0472">Membrane</keyword>
<feature type="domain" description="Cytochrome c" evidence="7">
    <location>
        <begin position="36"/>
        <end position="129"/>
    </location>
</feature>
<keyword evidence="5" id="KW-1133">Transmembrane helix</keyword>
<proteinExistence type="predicted"/>
<sequence>MKKVKNHKFLNISIFSFLLMLLFSTSVLAQEDVVQGDPVKGETLFKTNCMACHQLDKRTIGPALGGVTDRRTNEWLHKWINNSAALIASGDADAKAIFEEFNQVPMAPYEGILSHQDIEDILAYTANPPAVQEVVEEEVPQVVVENPEVAKERSVTYVTAIIGITVLLIALFVILFVLGNASRIIANGDISAEEFAKRKEGLLSKAFADNPFLVVMTVLVLLFGSTYAIFGYLMQIDVNQGYEPIQPIHYSHKIHAGDNQIDCKFCHSAARVSKTAGIPSLNVCMNCHETISEYKGAEDLANGYTREFYTNEIKKLYEAVGWDEKTFTYTGKTKPVRWVRIHNLPDFAYFNHSQHVNVAGLECQTCHGKVEEMEIVHQHAPLTMGWCVDCHRKTEVNTENGYYQNYKEVHAELAKKLNVEKLTIAQLGGLECGKCHY</sequence>
<evidence type="ECO:0000313" key="9">
    <source>
        <dbReference type="Proteomes" id="UP000038055"/>
    </source>
</evidence>
<keyword evidence="2 4" id="KW-0479">Metal-binding</keyword>
<dbReference type="InterPro" id="IPR009056">
    <property type="entry name" value="Cyt_c-like_dom"/>
</dbReference>
<dbReference type="CDD" id="cd08168">
    <property type="entry name" value="Cytochrom_C3"/>
    <property type="match status" value="2"/>
</dbReference>
<dbReference type="GO" id="GO:0009055">
    <property type="term" value="F:electron transfer activity"/>
    <property type="evidence" value="ECO:0007669"/>
    <property type="project" value="InterPro"/>
</dbReference>
<feature type="transmembrane region" description="Helical" evidence="5">
    <location>
        <begin position="212"/>
        <end position="234"/>
    </location>
</feature>
<reference evidence="9" key="1">
    <citation type="submission" date="2015-01" db="EMBL/GenBank/DDBJ databases">
        <authorList>
            <person name="MANFREDI Pablo"/>
        </authorList>
    </citation>
    <scope>NUCLEOTIDE SEQUENCE [LARGE SCALE GENOMIC DNA]</scope>
    <source>
        <strain evidence="9">Ccyn2B</strain>
    </source>
</reference>
<evidence type="ECO:0000256" key="4">
    <source>
        <dbReference type="PROSITE-ProRule" id="PRU00433"/>
    </source>
</evidence>
<dbReference type="eggNOG" id="COG2010">
    <property type="taxonomic scope" value="Bacteria"/>
</dbReference>
<dbReference type="InterPro" id="IPR036280">
    <property type="entry name" value="Multihaem_cyt_sf"/>
</dbReference>
<dbReference type="AlphaFoldDB" id="A0A0B7H8R0"/>
<keyword evidence="9" id="KW-1185">Reference proteome</keyword>
<evidence type="ECO:0000256" key="3">
    <source>
        <dbReference type="ARBA" id="ARBA00023004"/>
    </source>
</evidence>
<dbReference type="GO" id="GO:0020037">
    <property type="term" value="F:heme binding"/>
    <property type="evidence" value="ECO:0007669"/>
    <property type="project" value="InterPro"/>
</dbReference>
<dbReference type="Gene3D" id="3.90.10.10">
    <property type="entry name" value="Cytochrome C3"/>
    <property type="match status" value="2"/>
</dbReference>
<evidence type="ECO:0000256" key="6">
    <source>
        <dbReference type="SAM" id="SignalP"/>
    </source>
</evidence>
<dbReference type="PANTHER" id="PTHR39425">
    <property type="entry name" value="LIPOPROTEIN CYTOCHROME C"/>
    <property type="match status" value="1"/>
</dbReference>
<keyword evidence="3 4" id="KW-0408">Iron</keyword>
<evidence type="ECO:0000256" key="2">
    <source>
        <dbReference type="ARBA" id="ARBA00022723"/>
    </source>
</evidence>
<name>A0A0B7H8R0_9FLAO</name>
<accession>A0A0B7H8R0</accession>
<evidence type="ECO:0000313" key="8">
    <source>
        <dbReference type="EMBL" id="CEN34023.1"/>
    </source>
</evidence>
<dbReference type="Pfam" id="PF00034">
    <property type="entry name" value="Cytochrom_C"/>
    <property type="match status" value="1"/>
</dbReference>
<dbReference type="SUPFAM" id="SSF46626">
    <property type="entry name" value="Cytochrome c"/>
    <property type="match status" value="1"/>
</dbReference>
<evidence type="ECO:0000256" key="1">
    <source>
        <dbReference type="ARBA" id="ARBA00022617"/>
    </source>
</evidence>
<keyword evidence="1 4" id="KW-0349">Heme</keyword>
<dbReference type="InterPro" id="IPR036909">
    <property type="entry name" value="Cyt_c-like_dom_sf"/>
</dbReference>
<protein>
    <recommendedName>
        <fullName evidence="7">Cytochrome c domain-containing protein</fullName>
    </recommendedName>
</protein>
<evidence type="ECO:0000259" key="7">
    <source>
        <dbReference type="PROSITE" id="PS51007"/>
    </source>
</evidence>
<dbReference type="PANTHER" id="PTHR39425:SF1">
    <property type="entry name" value="CYTOCHROME C7-LIKE DOMAIN-CONTAINING PROTEIN"/>
    <property type="match status" value="1"/>
</dbReference>
<dbReference type="GO" id="GO:0046872">
    <property type="term" value="F:metal ion binding"/>
    <property type="evidence" value="ECO:0007669"/>
    <property type="project" value="UniProtKB-KW"/>
</dbReference>